<keyword evidence="7" id="KW-0732">Signal</keyword>
<comment type="caution">
    <text evidence="15">The sequence shown here is derived from an EMBL/GenBank/DDBJ whole genome shotgun (WGS) entry which is preliminary data.</text>
</comment>
<dbReference type="NCBIfam" id="TIGR04035">
    <property type="entry name" value="glucan_65_rpt"/>
    <property type="match status" value="3"/>
</dbReference>
<dbReference type="SUPFAM" id="SSF51445">
    <property type="entry name" value="(Trans)glycosidases"/>
    <property type="match status" value="2"/>
</dbReference>
<proteinExistence type="inferred from homology"/>
<protein>
    <recommendedName>
        <fullName evidence="4">dextransucrase</fullName>
        <ecNumber evidence="4">2.4.1.5</ecNumber>
    </recommendedName>
    <alternativeName>
        <fullName evidence="9">Dextransucrase</fullName>
    </alternativeName>
    <alternativeName>
        <fullName evidence="10">Sucrose 6-glucosyltransferase</fullName>
    </alternativeName>
</protein>
<dbReference type="Gene3D" id="3.20.20.80">
    <property type="entry name" value="Glycosidases"/>
    <property type="match status" value="1"/>
</dbReference>
<feature type="coiled-coil region" evidence="11">
    <location>
        <begin position="1435"/>
        <end position="1484"/>
    </location>
</feature>
<comment type="catalytic activity">
    <reaction evidence="1">
        <text>[(1-&gt;6)-alpha-D-glucosyl](n) + sucrose = [(1-&gt;6)-alpha-D-glucosyl](n+1) + D-fructose</text>
        <dbReference type="Rhea" id="RHEA:18825"/>
        <dbReference type="Rhea" id="RHEA-COMP:11144"/>
        <dbReference type="Rhea" id="RHEA-COMP:11145"/>
        <dbReference type="ChEBI" id="CHEBI:17992"/>
        <dbReference type="ChEBI" id="CHEBI:18269"/>
        <dbReference type="ChEBI" id="CHEBI:37721"/>
        <dbReference type="EC" id="2.4.1.5"/>
    </reaction>
</comment>
<dbReference type="InterPro" id="IPR017853">
    <property type="entry name" value="GH"/>
</dbReference>
<keyword evidence="8" id="KW-0677">Repeat</keyword>
<dbReference type="InterPro" id="IPR027636">
    <property type="entry name" value="Glucan-bd_rpt"/>
</dbReference>
<feature type="domain" description="Glycoside hydrolase family 70 catalytic" evidence="14">
    <location>
        <begin position="486"/>
        <end position="1171"/>
    </location>
</feature>
<dbReference type="EMBL" id="JXDF01000026">
    <property type="protein sequence ID" value="KPN80334.1"/>
    <property type="molecule type" value="Genomic_DNA"/>
</dbReference>
<dbReference type="Gene3D" id="3.20.20.470">
    <property type="entry name" value="Glucansucrase"/>
    <property type="match status" value="1"/>
</dbReference>
<keyword evidence="5" id="KW-0328">Glycosyltransferase</keyword>
<feature type="region of interest" description="Disordered" evidence="12">
    <location>
        <begin position="1327"/>
        <end position="1411"/>
    </location>
</feature>
<feature type="compositionally biased region" description="Polar residues" evidence="12">
    <location>
        <begin position="83"/>
        <end position="99"/>
    </location>
</feature>
<evidence type="ECO:0000256" key="11">
    <source>
        <dbReference type="SAM" id="Coils"/>
    </source>
</evidence>
<feature type="compositionally biased region" description="Basic and acidic residues" evidence="12">
    <location>
        <begin position="1388"/>
        <end position="1411"/>
    </location>
</feature>
<evidence type="ECO:0000256" key="4">
    <source>
        <dbReference type="ARBA" id="ARBA00012592"/>
    </source>
</evidence>
<evidence type="ECO:0000256" key="7">
    <source>
        <dbReference type="ARBA" id="ARBA00022729"/>
    </source>
</evidence>
<evidence type="ECO:0000256" key="10">
    <source>
        <dbReference type="ARBA" id="ARBA00032238"/>
    </source>
</evidence>
<dbReference type="Pfam" id="PF19127">
    <property type="entry name" value="Choline_bind_3"/>
    <property type="match status" value="3"/>
</dbReference>
<keyword evidence="11" id="KW-0175">Coiled coil</keyword>
<dbReference type="Proteomes" id="UP000050269">
    <property type="component" value="Unassembled WGS sequence"/>
</dbReference>
<organism evidence="15 16">
    <name type="scientific">Apilactobacillus kunkeei</name>
    <dbReference type="NCBI Taxonomy" id="148814"/>
    <lineage>
        <taxon>Bacteria</taxon>
        <taxon>Bacillati</taxon>
        <taxon>Bacillota</taxon>
        <taxon>Bacilli</taxon>
        <taxon>Lactobacillales</taxon>
        <taxon>Lactobacillaceae</taxon>
        <taxon>Apilactobacillus</taxon>
    </lineage>
</organism>
<dbReference type="GO" id="GO:0009250">
    <property type="term" value="P:glucan biosynthetic process"/>
    <property type="evidence" value="ECO:0007669"/>
    <property type="project" value="InterPro"/>
</dbReference>
<evidence type="ECO:0000313" key="15">
    <source>
        <dbReference type="EMBL" id="KPN80334.1"/>
    </source>
</evidence>
<accession>A0A0P7K1Y5</accession>
<dbReference type="NCBIfam" id="TIGR03715">
    <property type="entry name" value="KxYKxGKxW"/>
    <property type="match status" value="1"/>
</dbReference>
<comment type="function">
    <text evidence="2">Production of extracellular glucans, that are thought to play a key role in the development of the dental plaque because of their ability to adhere to smooth surfaces and mediate the aggregation of bacterial cells and food debris.</text>
</comment>
<dbReference type="Gene3D" id="2.10.270.10">
    <property type="entry name" value="Cholin Binding"/>
    <property type="match status" value="3"/>
</dbReference>
<dbReference type="Gene3D" id="2.30.30.420">
    <property type="entry name" value="glucansucrase"/>
    <property type="match status" value="1"/>
</dbReference>
<evidence type="ECO:0000313" key="16">
    <source>
        <dbReference type="Proteomes" id="UP000050269"/>
    </source>
</evidence>
<dbReference type="RefSeq" id="WP_054608463.1">
    <property type="nucleotide sequence ID" value="NZ_JXDF01000026.1"/>
</dbReference>
<evidence type="ECO:0000256" key="13">
    <source>
        <dbReference type="SAM" id="Phobius"/>
    </source>
</evidence>
<feature type="region of interest" description="Disordered" evidence="12">
    <location>
        <begin position="891"/>
        <end position="911"/>
    </location>
</feature>
<keyword evidence="13" id="KW-0812">Transmembrane</keyword>
<dbReference type="Gene3D" id="2.40.30.140">
    <property type="match status" value="1"/>
</dbReference>
<evidence type="ECO:0000256" key="2">
    <source>
        <dbReference type="ARBA" id="ARBA00003243"/>
    </source>
</evidence>
<feature type="region of interest" description="Disordered" evidence="12">
    <location>
        <begin position="58"/>
        <end position="99"/>
    </location>
</feature>
<keyword evidence="15" id="KW-0378">Hydrolase</keyword>
<feature type="compositionally biased region" description="Polar residues" evidence="12">
    <location>
        <begin position="896"/>
        <end position="907"/>
    </location>
</feature>
<keyword evidence="13" id="KW-0472">Membrane</keyword>
<evidence type="ECO:0000256" key="9">
    <source>
        <dbReference type="ARBA" id="ARBA00029911"/>
    </source>
</evidence>
<comment type="similarity">
    <text evidence="3">Belongs to the glycosyl hydrolase 70 family.</text>
</comment>
<keyword evidence="13" id="KW-1133">Transmembrane helix</keyword>
<dbReference type="SUPFAM" id="SSF69360">
    <property type="entry name" value="Cell wall binding repeat"/>
    <property type="match status" value="2"/>
</dbReference>
<evidence type="ECO:0000256" key="5">
    <source>
        <dbReference type="ARBA" id="ARBA00022676"/>
    </source>
</evidence>
<dbReference type="GO" id="GO:0046527">
    <property type="term" value="F:glucosyltransferase activity"/>
    <property type="evidence" value="ECO:0007669"/>
    <property type="project" value="InterPro"/>
</dbReference>
<evidence type="ECO:0000259" key="14">
    <source>
        <dbReference type="Pfam" id="PF02324"/>
    </source>
</evidence>
<evidence type="ECO:0000256" key="12">
    <source>
        <dbReference type="SAM" id="MobiDB-lite"/>
    </source>
</evidence>
<dbReference type="InterPro" id="IPR022263">
    <property type="entry name" value="KxYKxGKxW"/>
</dbReference>
<evidence type="ECO:0000256" key="3">
    <source>
        <dbReference type="ARBA" id="ARBA00009247"/>
    </source>
</evidence>
<feature type="compositionally biased region" description="Polar residues" evidence="12">
    <location>
        <begin position="1330"/>
        <end position="1340"/>
    </location>
</feature>
<name>A0A0P7K1Y5_9LACO</name>
<dbReference type="InterPro" id="IPR003318">
    <property type="entry name" value="Glyco_hydro70cat"/>
</dbReference>
<gene>
    <name evidence="15" type="ORF">RZ78_00690</name>
</gene>
<dbReference type="GO" id="GO:0016787">
    <property type="term" value="F:hydrolase activity"/>
    <property type="evidence" value="ECO:0007669"/>
    <property type="project" value="UniProtKB-KW"/>
</dbReference>
<feature type="compositionally biased region" description="Low complexity" evidence="12">
    <location>
        <begin position="58"/>
        <end position="82"/>
    </location>
</feature>
<feature type="compositionally biased region" description="Polar residues" evidence="12">
    <location>
        <begin position="1347"/>
        <end position="1387"/>
    </location>
</feature>
<reference evidence="15 16" key="1">
    <citation type="journal article" date="2015" name="Genome Biol. Evol.">
        <title>Functionally Structured Genomes in Lactobacillus kunkeei Colonizing the Honey Crop and Food Products of Honeybees and Stingless Bees.</title>
        <authorList>
            <person name="Tamarit D."/>
            <person name="Ellegaard K.M."/>
            <person name="Wikander J."/>
            <person name="Olofsson T."/>
            <person name="Vasquez A."/>
            <person name="Andersson S.G."/>
        </authorList>
    </citation>
    <scope>NUCLEOTIDE SEQUENCE [LARGE SCALE GENOMIC DNA]</scope>
    <source>
        <strain evidence="15 16">LMbo</strain>
    </source>
</reference>
<feature type="domain" description="Glycoside hydrolase family 70 catalytic" evidence="14">
    <location>
        <begin position="362"/>
        <end position="482"/>
    </location>
</feature>
<evidence type="ECO:0000256" key="6">
    <source>
        <dbReference type="ARBA" id="ARBA00022679"/>
    </source>
</evidence>
<keyword evidence="6" id="KW-0808">Transferase</keyword>
<dbReference type="PATRIC" id="fig|148814.13.peg.1202"/>
<dbReference type="EC" id="2.4.1.5" evidence="4"/>
<dbReference type="InterPro" id="IPR018337">
    <property type="entry name" value="Cell_wall/Cho-bd_repeat"/>
</dbReference>
<evidence type="ECO:0000256" key="8">
    <source>
        <dbReference type="ARBA" id="ARBA00022737"/>
    </source>
</evidence>
<dbReference type="Pfam" id="PF02324">
    <property type="entry name" value="Glyco_hydro_70"/>
    <property type="match status" value="2"/>
</dbReference>
<sequence>MNNNNSEQKLRFKMYKSGKHWVVAGLTTAVVSVAIYSGSSIINGGVTVKADVQSTTQATTSVSDNSKDSSNSISNNNSNDDNQIATLPQDGTYSTGDNGQTWKYVEQNKNIQGLYKDSDNQLRYFNEYDGTQAKGDIVNVNNNNYYFDSGSGQGHKIDNYSGGNYVESNVNNENGWIYKATDNTEVKGIATIDGNVQYFDQSTGLQLKGGAVQVGGADYYFDPNKGNLVGKVDQVVNSNNYSDNKLLDSNKNVVKGLTVNNGTLQYYDPSTGDQVKNKQVIANGVTYYFDASGNGTYLFTNTGNSAVNDFSQRNAANSVNPSDYKNVVDGFFTADTWYRPKQIIDNGTTWRNSNSNDLRPMITAWWPNKDVQVNYLKLMQDNGLLDKSDTYTLQSDQQVLNQAAQSAQVNIEKKISQTGSTDWLNDLLFASHGNNPSFVKQQYVWNSDSESPWQGDAWFQGGYLKYGNSVMTPNTNSNYRDSNNLFDFLLANDVDNSNPAVQAEDLNWLYYLTNFGTITANDSNANFDSIRIDAVDFISNDIIQRSYDYLRQKFNLTQSDANADSHISLVEGGVDAGTTSYSNDGLVEAPFRLGAYPLLHKQGGDVFKDLINEEDSGIDISNHNGETNTTNTIGGLTLSGGKPNYSIVHAHDKDVQEKVGQAIVDTTGIKDWTDFTPSQLAQGLETFYNDQRQTDKKYNDYNVPSAYAIMLTNKGTVPRIYYGDMYQDDGQFMQKKSLYYDDIANLMTARKKYVSGGQYMVDNDGILTSVRFGKGANTVNDSGTSDTRNQGIGLIVGSDPKKVLNDGDTIVLHMGAAHKNQKYRALMLTTENGVQNYSSDDNAPVAETDDNGDLVFSNKDINGQDNTAIKQVANPEVNGYLAAWVPFGASDDQDARTSPSTSQNNDGNVLHENDALDSNLIFEGFSNFQPTPTNHDEYANVVIAKNASLFKDWGVTSFEMAPQYRSSQDHTFVDSTIDNGYAFSDRYDLGFGTPTKYGTDEDLRNAIKSLHANGMQVMADVVYNQLYNLPGEEVVSATRAGVTGNDNALPFGTQLYVVNTVGGGDYQKKYGGAFLNQLQEQYPSLFQSQKYKYYYKNYANNGAGPGYLTVTDGERSAIPSDQPITAWSAKYMNGTNILGRGMGYVLKDWNTGAYFKISGDDSTLPTSLTYRSGWVENPDSTWSYYSKDSIAKLTGAQIVNDQRVFFDNNGIQVKGGWVENPDGTYSYYDKNSGELLVGSQLVDGRHVFFDNVGVQVKGGWVANTDGSYSYYNANDGTMLTGAQFIDGQNVYFDADGKQVKGNWVQNNDGSWAYYDANLGHLVKDAKHVDSQPSTQQVNNKQSEEKSNSPLVEAQNNKDSASVESQNHQNSVSVESKNENKNQSNDVRNPSEKTDTKTSNEKSKEVSKEDAAYDNAKKSLVEAKKLVDKKPNKTNINKYKKALKSYENAQKKMNKSVISSYKKAAKELNAAKKNLSKKNNKVNMKKYSIALNKYRNAKKSYVVIKKKDLDKSKSALNTAKKALAKKKTKQSQKKYNDALKKYYDAEKTYLNLTGNYTKKYYYDFDKVGKKVKVIKSTSVYNSLKPNSKKVVKKIKKGSVIKVKKLILSNKKSYFDLGYNRFVIASKSSIKKAK</sequence>
<feature type="transmembrane region" description="Helical" evidence="13">
    <location>
        <begin position="21"/>
        <end position="39"/>
    </location>
</feature>
<evidence type="ECO:0000256" key="1">
    <source>
        <dbReference type="ARBA" id="ARBA00001152"/>
    </source>
</evidence>
<dbReference type="Pfam" id="PF19258">
    <property type="entry name" value="KxYKxGKxW_sig"/>
    <property type="match status" value="1"/>
</dbReference>
<dbReference type="GO" id="GO:0047849">
    <property type="term" value="F:dextransucrase activity"/>
    <property type="evidence" value="ECO:0007669"/>
    <property type="project" value="UniProtKB-EC"/>
</dbReference>